<gene>
    <name evidence="1" type="ORF">BOTBODRAFT_510293</name>
</gene>
<organism evidence="1 2">
    <name type="scientific">Botryobasidium botryosum (strain FD-172 SS1)</name>
    <dbReference type="NCBI Taxonomy" id="930990"/>
    <lineage>
        <taxon>Eukaryota</taxon>
        <taxon>Fungi</taxon>
        <taxon>Dikarya</taxon>
        <taxon>Basidiomycota</taxon>
        <taxon>Agaricomycotina</taxon>
        <taxon>Agaricomycetes</taxon>
        <taxon>Cantharellales</taxon>
        <taxon>Botryobasidiaceae</taxon>
        <taxon>Botryobasidium</taxon>
    </lineage>
</organism>
<name>A0A067MRJ8_BOTB1</name>
<proteinExistence type="predicted"/>
<dbReference type="Proteomes" id="UP000027195">
    <property type="component" value="Unassembled WGS sequence"/>
</dbReference>
<dbReference type="HOGENOM" id="CLU_2359436_0_0_1"/>
<sequence>MCALPASRTGSLPAELTRDMRVSARLLAVTENTIKLTILSYRTLLVQHLPCPSIPDLAAMARLAPSAVSTSLAPSVLWGNEPSNKLFTLLFLCITM</sequence>
<reference evidence="2" key="1">
    <citation type="journal article" date="2014" name="Proc. Natl. Acad. Sci. U.S.A.">
        <title>Extensive sampling of basidiomycete genomes demonstrates inadequacy of the white-rot/brown-rot paradigm for wood decay fungi.</title>
        <authorList>
            <person name="Riley R."/>
            <person name="Salamov A.A."/>
            <person name="Brown D.W."/>
            <person name="Nagy L.G."/>
            <person name="Floudas D."/>
            <person name="Held B.W."/>
            <person name="Levasseur A."/>
            <person name="Lombard V."/>
            <person name="Morin E."/>
            <person name="Otillar R."/>
            <person name="Lindquist E.A."/>
            <person name="Sun H."/>
            <person name="LaButti K.M."/>
            <person name="Schmutz J."/>
            <person name="Jabbour D."/>
            <person name="Luo H."/>
            <person name="Baker S.E."/>
            <person name="Pisabarro A.G."/>
            <person name="Walton J.D."/>
            <person name="Blanchette R.A."/>
            <person name="Henrissat B."/>
            <person name="Martin F."/>
            <person name="Cullen D."/>
            <person name="Hibbett D.S."/>
            <person name="Grigoriev I.V."/>
        </authorList>
    </citation>
    <scope>NUCLEOTIDE SEQUENCE [LARGE SCALE GENOMIC DNA]</scope>
    <source>
        <strain evidence="2">FD-172 SS1</strain>
    </source>
</reference>
<accession>A0A067MRJ8</accession>
<dbReference type="AlphaFoldDB" id="A0A067MRJ8"/>
<keyword evidence="2" id="KW-1185">Reference proteome</keyword>
<protein>
    <submittedName>
        <fullName evidence="1">Uncharacterized protein</fullName>
    </submittedName>
</protein>
<evidence type="ECO:0000313" key="1">
    <source>
        <dbReference type="EMBL" id="KDQ18338.1"/>
    </source>
</evidence>
<dbReference type="InParanoid" id="A0A067MRJ8"/>
<evidence type="ECO:0000313" key="2">
    <source>
        <dbReference type="Proteomes" id="UP000027195"/>
    </source>
</evidence>
<dbReference type="EMBL" id="KL198021">
    <property type="protein sequence ID" value="KDQ18338.1"/>
    <property type="molecule type" value="Genomic_DNA"/>
</dbReference>